<protein>
    <recommendedName>
        <fullName evidence="1">Mitochondrial import inner membrane translocase subunit TIM50</fullName>
    </recommendedName>
</protein>
<evidence type="ECO:0000259" key="2">
    <source>
        <dbReference type="PROSITE" id="PS50969"/>
    </source>
</evidence>
<evidence type="ECO:0000256" key="1">
    <source>
        <dbReference type="RuleBase" id="RU365079"/>
    </source>
</evidence>
<comment type="function">
    <text evidence="1">Essential component of the TIM23 complex, a complex that mediates the translocation of transit peptide-containing proteins across the mitochondrial inner membrane.</text>
</comment>
<keyword evidence="1" id="KW-0813">Transport</keyword>
<comment type="similarity">
    <text evidence="1">Belongs to the TIM50 family.</text>
</comment>
<comment type="caution">
    <text evidence="3">The sequence shown here is derived from an EMBL/GenBank/DDBJ whole genome shotgun (WGS) entry which is preliminary data.</text>
</comment>
<comment type="subcellular location">
    <subcellularLocation>
        <location evidence="1">Mitochondrion inner membrane</location>
        <topology evidence="1">Single-pass membrane protein</topology>
    </subcellularLocation>
</comment>
<gene>
    <name evidence="3" type="ORF">M9Y10_043949</name>
</gene>
<sequence length="236" mass="27019">MSYCVALDLDETIISSTSLLPPSEHFLKIKIPSIRRYIFIQLRPGLKEFIKEMIKNGIEVFIFTSQPKKVANPIIDTLALNIFPSSSSTFNDKLVEKDHEKSPINTISSSYIPQNHRFFREDCIIENGYYVKDLNLICNQKKDKYCPINNIFLVDDMQGNAQRQPQNLIKIKPWFGNDEEDNELLDYVLPTILNKINSNIKVNCIDSDLPTPSLSITNGIGNKKVEQIFCNEMSVV</sequence>
<proteinExistence type="inferred from homology"/>
<dbReference type="EMBL" id="JAPFFF010000008">
    <property type="protein sequence ID" value="KAK8884828.1"/>
    <property type="molecule type" value="Genomic_DNA"/>
</dbReference>
<evidence type="ECO:0000313" key="3">
    <source>
        <dbReference type="EMBL" id="KAK8884828.1"/>
    </source>
</evidence>
<keyword evidence="1" id="KW-0496">Mitochondrion</keyword>
<dbReference type="InterPro" id="IPR004274">
    <property type="entry name" value="FCP1_dom"/>
</dbReference>
<accession>A0ABR2K158</accession>
<dbReference type="Pfam" id="PF03031">
    <property type="entry name" value="NIF"/>
    <property type="match status" value="2"/>
</dbReference>
<dbReference type="Gene3D" id="3.40.50.1000">
    <property type="entry name" value="HAD superfamily/HAD-like"/>
    <property type="match status" value="1"/>
</dbReference>
<dbReference type="Proteomes" id="UP001470230">
    <property type="component" value="Unassembled WGS sequence"/>
</dbReference>
<evidence type="ECO:0000313" key="4">
    <source>
        <dbReference type="Proteomes" id="UP001470230"/>
    </source>
</evidence>
<name>A0ABR2K158_9EUKA</name>
<comment type="subunit">
    <text evidence="1">Component of the TIM23 complex.</text>
</comment>
<dbReference type="PANTHER" id="PTHR12210">
    <property type="entry name" value="DULLARD PROTEIN PHOSPHATASE"/>
    <property type="match status" value="1"/>
</dbReference>
<dbReference type="CDD" id="cd07521">
    <property type="entry name" value="HAD_FCP1-like"/>
    <property type="match status" value="1"/>
</dbReference>
<reference evidence="3 4" key="1">
    <citation type="submission" date="2024-04" db="EMBL/GenBank/DDBJ databases">
        <title>Tritrichomonas musculus Genome.</title>
        <authorList>
            <person name="Alves-Ferreira E."/>
            <person name="Grigg M."/>
            <person name="Lorenzi H."/>
            <person name="Galac M."/>
        </authorList>
    </citation>
    <scope>NUCLEOTIDE SEQUENCE [LARGE SCALE GENOMIC DNA]</scope>
    <source>
        <strain evidence="3 4">EAF2021</strain>
    </source>
</reference>
<dbReference type="PROSITE" id="PS50969">
    <property type="entry name" value="FCP1"/>
    <property type="match status" value="1"/>
</dbReference>
<dbReference type="SMART" id="SM00577">
    <property type="entry name" value="CPDc"/>
    <property type="match status" value="1"/>
</dbReference>
<keyword evidence="1" id="KW-0811">Translocation</keyword>
<keyword evidence="4" id="KW-1185">Reference proteome</keyword>
<keyword evidence="1" id="KW-0809">Transit peptide</keyword>
<feature type="domain" description="FCP1 homology" evidence="2">
    <location>
        <begin position="1"/>
        <end position="196"/>
    </location>
</feature>
<dbReference type="InterPro" id="IPR023214">
    <property type="entry name" value="HAD_sf"/>
</dbReference>
<dbReference type="InterPro" id="IPR050365">
    <property type="entry name" value="TIM50"/>
</dbReference>
<dbReference type="InterPro" id="IPR036412">
    <property type="entry name" value="HAD-like_sf"/>
</dbReference>
<organism evidence="3 4">
    <name type="scientific">Tritrichomonas musculus</name>
    <dbReference type="NCBI Taxonomy" id="1915356"/>
    <lineage>
        <taxon>Eukaryota</taxon>
        <taxon>Metamonada</taxon>
        <taxon>Parabasalia</taxon>
        <taxon>Tritrichomonadida</taxon>
        <taxon>Tritrichomonadidae</taxon>
        <taxon>Tritrichomonas</taxon>
    </lineage>
</organism>
<keyword evidence="1" id="KW-0653">Protein transport</keyword>
<dbReference type="SUPFAM" id="SSF56784">
    <property type="entry name" value="HAD-like"/>
    <property type="match status" value="1"/>
</dbReference>